<feature type="domain" description="DUF11" evidence="2">
    <location>
        <begin position="503"/>
        <end position="614"/>
    </location>
</feature>
<name>A0ABV9P465_9FLAO</name>
<dbReference type="NCBIfam" id="TIGR01451">
    <property type="entry name" value="B_ant_repeat"/>
    <property type="match status" value="1"/>
</dbReference>
<dbReference type="InterPro" id="IPR047589">
    <property type="entry name" value="DUF11_rpt"/>
</dbReference>
<dbReference type="InterPro" id="IPR006626">
    <property type="entry name" value="PbH1"/>
</dbReference>
<evidence type="ECO:0000256" key="1">
    <source>
        <dbReference type="SAM" id="MobiDB-lite"/>
    </source>
</evidence>
<comment type="caution">
    <text evidence="3">The sequence shown here is derived from an EMBL/GenBank/DDBJ whole genome shotgun (WGS) entry which is preliminary data.</text>
</comment>
<proteinExistence type="predicted"/>
<evidence type="ECO:0000313" key="4">
    <source>
        <dbReference type="Proteomes" id="UP001595885"/>
    </source>
</evidence>
<dbReference type="SMART" id="SM00710">
    <property type="entry name" value="PbH1"/>
    <property type="match status" value="6"/>
</dbReference>
<dbReference type="InterPro" id="IPR001434">
    <property type="entry name" value="OmcB-like_DUF11"/>
</dbReference>
<evidence type="ECO:0000313" key="3">
    <source>
        <dbReference type="EMBL" id="MFC4738877.1"/>
    </source>
</evidence>
<dbReference type="Pfam" id="PF01345">
    <property type="entry name" value="DUF11"/>
    <property type="match status" value="1"/>
</dbReference>
<feature type="compositionally biased region" description="Polar residues" evidence="1">
    <location>
        <begin position="604"/>
        <end position="617"/>
    </location>
</feature>
<evidence type="ECO:0000259" key="2">
    <source>
        <dbReference type="Pfam" id="PF01345"/>
    </source>
</evidence>
<dbReference type="InterPro" id="IPR013783">
    <property type="entry name" value="Ig-like_fold"/>
</dbReference>
<feature type="non-terminal residue" evidence="3">
    <location>
        <position position="1305"/>
    </location>
</feature>
<keyword evidence="4" id="KW-1185">Reference proteome</keyword>
<organism evidence="3 4">
    <name type="scientific">Flavobacterium ponti</name>
    <dbReference type="NCBI Taxonomy" id="665133"/>
    <lineage>
        <taxon>Bacteria</taxon>
        <taxon>Pseudomonadati</taxon>
        <taxon>Bacteroidota</taxon>
        <taxon>Flavobacteriia</taxon>
        <taxon>Flavobacteriales</taxon>
        <taxon>Flavobacteriaceae</taxon>
        <taxon>Flavobacterium</taxon>
    </lineage>
</organism>
<feature type="region of interest" description="Disordered" evidence="1">
    <location>
        <begin position="596"/>
        <end position="617"/>
    </location>
</feature>
<dbReference type="EMBL" id="JBHSGW010000002">
    <property type="protein sequence ID" value="MFC4738877.1"/>
    <property type="molecule type" value="Genomic_DNA"/>
</dbReference>
<feature type="region of interest" description="Disordered" evidence="1">
    <location>
        <begin position="687"/>
        <end position="708"/>
    </location>
</feature>
<gene>
    <name evidence="3" type="ORF">ACFO3U_02600</name>
</gene>
<reference evidence="4" key="1">
    <citation type="journal article" date="2019" name="Int. J. Syst. Evol. Microbiol.">
        <title>The Global Catalogue of Microorganisms (GCM) 10K type strain sequencing project: providing services to taxonomists for standard genome sequencing and annotation.</title>
        <authorList>
            <consortium name="The Broad Institute Genomics Platform"/>
            <consortium name="The Broad Institute Genome Sequencing Center for Infectious Disease"/>
            <person name="Wu L."/>
            <person name="Ma J."/>
        </authorList>
    </citation>
    <scope>NUCLEOTIDE SEQUENCE [LARGE SCALE GENOMIC DNA]</scope>
    <source>
        <strain evidence="4">CCUG 50349</strain>
    </source>
</reference>
<protein>
    <recommendedName>
        <fullName evidence="2">DUF11 domain-containing protein</fullName>
    </recommendedName>
</protein>
<sequence>MTLLISNIVLAEGTPSVSPNSTNITGILVAPDLLSGPYLNAPVDNRLKFHIRNNNTENLYFGFDFREYQNTGTPSRVNNLYYRIYRPDGSLAASGLWNSTLGSTGSIDTYNRAVIGPNIGGVTTGYTPLSFNPDVNGEHWIEFYRSNDGGNTALTSSGSGRAFGALFDLTVARNNGTQAKQSGRVYSTKWGFAAADSNFTVALDATAEPELYAYTNDQVLIKVEFEPGFQPIAFNVAVNSYGVSNTGVYLIDRRSRNDAVAPSLVNGYKVFVSVPDPNVFPIGNIPGLPTFLTPAITGCNPYQLHFNIAEPGDVKILVDLNGTAGYQPFSSDRILEYFDLPAGNNSVNWDGNDGNGNPIANNINFSLTLTYLKGRFNVPLYDAELNKNGLRVAIIAPVAIANATMFWDDFLLLNVGLTCNSSSASNNTTGGGLLNTNVGTISPAHAWSGNGNFGQTIPAPNVGGNDTDGLQCNDYGNVRTINTYGWGVTSSTTAITVSSNCTDLRVVKTVSNATPAVGSNVTFTITATNNGPTNATGVTVTDVLPTGYTFVSSAPFGQYNSGTGVWTIGNLNSGSSATLFITATVNATGTYSNTATIDGGQTDPDGSNNSSTVTPTPCGSVPTLSAVTQPTCSTATGSFTITNYNASFTYTVSPSTGVTISGNTITAPAGTYTVTSTFGSCTSSASVPRTVNTQPVTPAQPTLSSVTQPTCSTSTGSFTITNYNASYTYSVSPSTGVTISGNTITAPAGNYTVIAILGACISNASSSVTVNAQPVTPSAPTVGTITQPTCSTATGSVVLSGLPTGSWTITRNPGGVTTTGTGSSTTISGLAAGTYTFTVTNSVGCTSVASASVTVNAQPVTPVQPTLSSVTQPTCSTATGSFTITNYNASYTYAVSPSTGVTISGNTVTAPTGTYTVTATLSPCTSVASASVTVNAQPVTPAQPILSTVTQPTCSTATGSFTITNYNASYTYTVSPSTGVTISGNTVTAPAGTYTVTATLSPCTSVSSSSVTVNAQPVTPSAPTVGTITQPTCSTATGSVVLSGLPTGSWTITRNPGAVTTTGTGSSTTISGLASGTYTFTVTNSVGCTSVSSANVVINAQPLTPVQPILSTVTQPTCSTATGSFTITNYNASYTYTVSPSTGVTISGNTVTAPAGTYTVTATLSPCTSVASANVVINAQPLTPVQPTLSSVTQPTCSTATGSFTITNYNASYTYAVSPSTGVTISGNTVTAPAGTYTVTATLSPCTSVSSASVTVNAQPVTPSAPTVGTITQPTCSTATGSFTITNYNASYTYTVSPSTGVTIS</sequence>
<dbReference type="Gene3D" id="2.60.40.10">
    <property type="entry name" value="Immunoglobulins"/>
    <property type="match status" value="1"/>
</dbReference>
<dbReference type="Proteomes" id="UP001595885">
    <property type="component" value="Unassembled WGS sequence"/>
</dbReference>
<accession>A0ABV9P465</accession>